<proteinExistence type="predicted"/>
<keyword evidence="2" id="KW-1185">Reference proteome</keyword>
<dbReference type="Proteomes" id="UP000593567">
    <property type="component" value="Unassembled WGS sequence"/>
</dbReference>
<organism evidence="1 2">
    <name type="scientific">Bugula neritina</name>
    <name type="common">Brown bryozoan</name>
    <name type="synonym">Sertularia neritina</name>
    <dbReference type="NCBI Taxonomy" id="10212"/>
    <lineage>
        <taxon>Eukaryota</taxon>
        <taxon>Metazoa</taxon>
        <taxon>Spiralia</taxon>
        <taxon>Lophotrochozoa</taxon>
        <taxon>Bryozoa</taxon>
        <taxon>Gymnolaemata</taxon>
        <taxon>Cheilostomatida</taxon>
        <taxon>Flustrina</taxon>
        <taxon>Buguloidea</taxon>
        <taxon>Bugulidae</taxon>
        <taxon>Bugula</taxon>
    </lineage>
</organism>
<sequence length="90" mass="10465">MHNINIISFIFFLADDHRVVLRREGEGNDFINASYIASKCEQYWPLDKQPKTFGDITVCSKSVECWADFTQTRLSISKVGSYKTYYKSKI</sequence>
<gene>
    <name evidence="1" type="ORF">EB796_004947</name>
</gene>
<dbReference type="SUPFAM" id="SSF52799">
    <property type="entry name" value="(Phosphotyrosine protein) phosphatases II"/>
    <property type="match status" value="1"/>
</dbReference>
<evidence type="ECO:0000313" key="2">
    <source>
        <dbReference type="Proteomes" id="UP000593567"/>
    </source>
</evidence>
<reference evidence="1" key="1">
    <citation type="submission" date="2020-06" db="EMBL/GenBank/DDBJ databases">
        <title>Draft genome of Bugula neritina, a colonial animal packing powerful symbionts and potential medicines.</title>
        <authorList>
            <person name="Rayko M."/>
        </authorList>
    </citation>
    <scope>NUCLEOTIDE SEQUENCE [LARGE SCALE GENOMIC DNA]</scope>
    <source>
        <strain evidence="1">Kwan_BN1</strain>
    </source>
</reference>
<dbReference type="InterPro" id="IPR029021">
    <property type="entry name" value="Prot-tyrosine_phosphatase-like"/>
</dbReference>
<dbReference type="EMBL" id="VXIV02000681">
    <property type="protein sequence ID" value="KAF6036737.1"/>
    <property type="molecule type" value="Genomic_DNA"/>
</dbReference>
<dbReference type="AlphaFoldDB" id="A0A7J7KEK3"/>
<evidence type="ECO:0000313" key="1">
    <source>
        <dbReference type="EMBL" id="KAF6036737.1"/>
    </source>
</evidence>
<accession>A0A7J7KEK3</accession>
<dbReference type="Gene3D" id="3.90.190.10">
    <property type="entry name" value="Protein tyrosine phosphatase superfamily"/>
    <property type="match status" value="1"/>
</dbReference>
<protein>
    <submittedName>
        <fullName evidence="1">PTPRA</fullName>
    </submittedName>
</protein>
<name>A0A7J7KEK3_BUGNE</name>
<comment type="caution">
    <text evidence="1">The sequence shown here is derived from an EMBL/GenBank/DDBJ whole genome shotgun (WGS) entry which is preliminary data.</text>
</comment>